<evidence type="ECO:0000259" key="2">
    <source>
        <dbReference type="PROSITE" id="PS50228"/>
    </source>
</evidence>
<evidence type="ECO:0000313" key="4">
    <source>
        <dbReference type="Proteomes" id="UP001208570"/>
    </source>
</evidence>
<dbReference type="PROSITE" id="PS50228">
    <property type="entry name" value="SUEL_LECTIN"/>
    <property type="match status" value="4"/>
</dbReference>
<dbReference type="Pfam" id="PF02140">
    <property type="entry name" value="SUEL_Lectin"/>
    <property type="match status" value="4"/>
</dbReference>
<dbReference type="InterPro" id="IPR043159">
    <property type="entry name" value="Lectin_gal-bd_sf"/>
</dbReference>
<feature type="domain" description="SUEL-type lectin" evidence="2">
    <location>
        <begin position="1002"/>
        <end position="1092"/>
    </location>
</feature>
<accession>A0AAD9ITL2</accession>
<feature type="domain" description="SUEL-type lectin" evidence="2">
    <location>
        <begin position="58"/>
        <end position="148"/>
    </location>
</feature>
<reference evidence="3" key="1">
    <citation type="journal article" date="2023" name="Mol. Biol. Evol.">
        <title>Third-Generation Sequencing Reveals the Adaptive Role of the Epigenome in Three Deep-Sea Polychaetes.</title>
        <authorList>
            <person name="Perez M."/>
            <person name="Aroh O."/>
            <person name="Sun Y."/>
            <person name="Lan Y."/>
            <person name="Juniper S.K."/>
            <person name="Young C.R."/>
            <person name="Angers B."/>
            <person name="Qian P.Y."/>
        </authorList>
    </citation>
    <scope>NUCLEOTIDE SEQUENCE</scope>
    <source>
        <strain evidence="3">P08H-3</strain>
    </source>
</reference>
<keyword evidence="1" id="KW-0812">Transmembrane</keyword>
<keyword evidence="1" id="KW-1133">Transmembrane helix</keyword>
<name>A0AAD9ITL2_9ANNE</name>
<sequence>MRHIGFRLLYKLYVVMRAFGSTMTSTVMTYLRQRGACLLLVFILAGTFKCVFSDLAEVCTSENLHISCPRDQIILMSSAEYGRMEVGKCIKKEDEFMGCRNNVLQLLDRWCSGRQECTVRVANEDLDDANINCLEILRQYLRVEYNCIEGRNAPAQGFISGSIMDRKGCGSRRSPLIISAKPGQTIHLEMIDFGTSVQTSNLVSCSSVYGYILEISLGINYTICSGKERQTSLYTSKTNYIELVLLPREKRSGSNFLIRYEVIGCPELVHPAHAWYKREGDEAVIGCENNNKEWRLVCIENSWHGEIGNCTEIVVVISGIAGLAIVLSVIAIVIGVVYIKKYRMRQEMKRADLFKTYSTLDRNLQAYYQAASLDQSTNVGTCSDMLLVHDPCRPVVPLLDQYTKEVCASEDLQISCQRDHIIFMTTAEYGRMEVGKCIRKKDEFMGCRNDVIQLLDKWCSGRQECTVRVPNEDLDSANLNCLEMLRPYLKVEYDCIDGLKCNINGHNSEAPAQGFISSSIMDRKGCGSRRSPLIISAKPGQTIHLEMIDFGTSVLTSSFISCSSVYGYILETPLGINHTICSGKERQTSLYTSKTNYIELVLLSREKRSGSNFLIKYKIVGCPELVHPAHAWYKREGDEAVIGCENNNKEWHLVCIENSWHGEIGNCTEIVVVISGIAGLAIVLSVIAIVIGVVYIKKYRNLQAYYQAASLDQSTNVGTCSDMLLVHDPCRPVVPLLDQYTIEVCASEDLQISCPRDNIIFMTTAEYGRMEVGKCIRKKDEFMGCRNEVIQLLDKWCSGRQECTVRVSNEDLDAANFNCLGMLRPYLKVEYDCIEGLKCITNRHNSKAPDQRFISSSLMDEKGCGSRRSPLIISAKPGQTIYLEIINFGTSVLRSSFVSCSSVYGYILETSLEINYTICSGKERQMALYTSKTNYIELVLLSREKRSGSKFLIKYKNRNLQAYYQAASLDHSTNVGTCSDMLLVYDPCRPVVPLLDQYTIEVCASEDLQISCPRDNIIFMTTAEYGRMEVGKCIRKKDEFMGCRNDVIQLLDRWCSGRQECTVRVSNEDLDAANINCLEILRPYLKVEYDCIEGLKCNSNGQNSKVAAKGFISSSLTDRKGCGSRRSPLIISAKPGQTIHLEIIDFGTPVQSFISCSSVYGYILETPLGINYTICSGKERRTSLYTSKTNYIELVLLPREKRSGSNFLIRYEVVGCPELVYPAHAWYKREGDEAVIGCENNDKEWRLVCIENSWHGEIGNCTEIVVVISGIAGLAIVLSVIAIVIGVVYTKKYRMRQEMKRADLFKTYSTLDRNLQAYYQAASLDQSTNVGTCSDMLLVHDPCRPVVPLLDQCTCPKQQMCTIESRNPSNGCSPLETQSLYNSIKST</sequence>
<dbReference type="Proteomes" id="UP001208570">
    <property type="component" value="Unassembled WGS sequence"/>
</dbReference>
<gene>
    <name evidence="3" type="ORF">LSH36_1487g00149</name>
</gene>
<keyword evidence="1" id="KW-0472">Membrane</keyword>
<dbReference type="GO" id="GO:0030246">
    <property type="term" value="F:carbohydrate binding"/>
    <property type="evidence" value="ECO:0007669"/>
    <property type="project" value="InterPro"/>
</dbReference>
<feature type="transmembrane region" description="Helical" evidence="1">
    <location>
        <begin position="1264"/>
        <end position="1290"/>
    </location>
</feature>
<keyword evidence="4" id="KW-1185">Reference proteome</keyword>
<dbReference type="PANTHER" id="PTHR46780">
    <property type="entry name" value="PROTEIN EVA-1"/>
    <property type="match status" value="1"/>
</dbReference>
<dbReference type="Gene3D" id="2.60.120.740">
    <property type="match status" value="4"/>
</dbReference>
<dbReference type="InterPro" id="IPR000922">
    <property type="entry name" value="Lectin_gal-bd_dom"/>
</dbReference>
<feature type="domain" description="SUEL-type lectin" evidence="2">
    <location>
        <begin position="406"/>
        <end position="496"/>
    </location>
</feature>
<proteinExistence type="predicted"/>
<feature type="transmembrane region" description="Helical" evidence="1">
    <location>
        <begin position="313"/>
        <end position="339"/>
    </location>
</feature>
<feature type="domain" description="SUEL-type lectin" evidence="2">
    <location>
        <begin position="744"/>
        <end position="834"/>
    </location>
</feature>
<dbReference type="EMBL" id="JAODUP010001487">
    <property type="protein sequence ID" value="KAK2140098.1"/>
    <property type="molecule type" value="Genomic_DNA"/>
</dbReference>
<protein>
    <recommendedName>
        <fullName evidence="2">SUEL-type lectin domain-containing protein</fullName>
    </recommendedName>
</protein>
<evidence type="ECO:0000313" key="3">
    <source>
        <dbReference type="EMBL" id="KAK2140098.1"/>
    </source>
</evidence>
<feature type="transmembrane region" description="Helical" evidence="1">
    <location>
        <begin position="670"/>
        <end position="696"/>
    </location>
</feature>
<comment type="caution">
    <text evidence="3">The sequence shown here is derived from an EMBL/GenBank/DDBJ whole genome shotgun (WGS) entry which is preliminary data.</text>
</comment>
<organism evidence="3 4">
    <name type="scientific">Paralvinella palmiformis</name>
    <dbReference type="NCBI Taxonomy" id="53620"/>
    <lineage>
        <taxon>Eukaryota</taxon>
        <taxon>Metazoa</taxon>
        <taxon>Spiralia</taxon>
        <taxon>Lophotrochozoa</taxon>
        <taxon>Annelida</taxon>
        <taxon>Polychaeta</taxon>
        <taxon>Sedentaria</taxon>
        <taxon>Canalipalpata</taxon>
        <taxon>Terebellida</taxon>
        <taxon>Terebelliformia</taxon>
        <taxon>Alvinellidae</taxon>
        <taxon>Paralvinella</taxon>
    </lineage>
</organism>
<evidence type="ECO:0000256" key="1">
    <source>
        <dbReference type="SAM" id="Phobius"/>
    </source>
</evidence>
<dbReference type="CDD" id="cd22823">
    <property type="entry name" value="Gal_Rha_Lectin"/>
    <property type="match status" value="4"/>
</dbReference>